<dbReference type="PANTHER" id="PTHR43521">
    <property type="entry name" value="ALPHA-AMINOADIPIC SEMIALDEHYDE DEHYDROGENASE"/>
    <property type="match status" value="1"/>
</dbReference>
<dbReference type="PANTHER" id="PTHR43521:SF1">
    <property type="entry name" value="ALPHA-AMINOADIPIC SEMIALDEHYDE DEHYDROGENASE"/>
    <property type="match status" value="1"/>
</dbReference>
<comment type="caution">
    <text evidence="9">The sequence shown here is derived from an EMBL/GenBank/DDBJ whole genome shotgun (WGS) entry which is preliminary data.</text>
</comment>
<dbReference type="Proteomes" id="UP000250918">
    <property type="component" value="Unassembled WGS sequence"/>
</dbReference>
<dbReference type="SUPFAM" id="SSF53720">
    <property type="entry name" value="ALDH-like"/>
    <property type="match status" value="1"/>
</dbReference>
<dbReference type="EC" id="1.2.1.3" evidence="5"/>
<evidence type="ECO:0000256" key="1">
    <source>
        <dbReference type="ARBA" id="ARBA00009986"/>
    </source>
</evidence>
<comment type="subunit">
    <text evidence="2">Homotetramer.</text>
</comment>
<dbReference type="InterPro" id="IPR015590">
    <property type="entry name" value="Aldehyde_DH_dom"/>
</dbReference>
<dbReference type="InterPro" id="IPR016163">
    <property type="entry name" value="Ald_DH_C"/>
</dbReference>
<accession>A0A855XAN5</accession>
<feature type="domain" description="Aldehyde dehydrogenase" evidence="8">
    <location>
        <begin position="15"/>
        <end position="481"/>
    </location>
</feature>
<dbReference type="InterPro" id="IPR016161">
    <property type="entry name" value="Ald_DH/histidinol_DH"/>
</dbReference>
<reference evidence="9 10" key="1">
    <citation type="journal article" date="2018" name="ISME J.">
        <title>A methanotrophic archaeon couples anaerobic oxidation of methane to Fe(III) reduction.</title>
        <authorList>
            <person name="Cai C."/>
            <person name="Leu A.O."/>
            <person name="Xie G.J."/>
            <person name="Guo J."/>
            <person name="Feng Y."/>
            <person name="Zhao J.X."/>
            <person name="Tyson G.W."/>
            <person name="Yuan Z."/>
            <person name="Hu S."/>
        </authorList>
    </citation>
    <scope>NUCLEOTIDE SEQUENCE [LARGE SCALE GENOMIC DNA]</scope>
    <source>
        <strain evidence="9">FeB_12</strain>
    </source>
</reference>
<dbReference type="PROSITE" id="PS00687">
    <property type="entry name" value="ALDEHYDE_DEHYDR_GLU"/>
    <property type="match status" value="1"/>
</dbReference>
<dbReference type="Pfam" id="PF00171">
    <property type="entry name" value="Aldedh"/>
    <property type="match status" value="1"/>
</dbReference>
<dbReference type="InterPro" id="IPR029510">
    <property type="entry name" value="Ald_DH_CS_GLU"/>
</dbReference>
<evidence type="ECO:0000256" key="2">
    <source>
        <dbReference type="ARBA" id="ARBA00011881"/>
    </source>
</evidence>
<dbReference type="InterPro" id="IPR016160">
    <property type="entry name" value="Ald_DH_CS_CYS"/>
</dbReference>
<feature type="active site" evidence="6">
    <location>
        <position position="252"/>
    </location>
</feature>
<dbReference type="Gene3D" id="3.40.605.10">
    <property type="entry name" value="Aldehyde Dehydrogenase, Chain A, domain 1"/>
    <property type="match status" value="1"/>
</dbReference>
<dbReference type="InterPro" id="IPR044638">
    <property type="entry name" value="ALDH7A1-like"/>
</dbReference>
<dbReference type="Gene3D" id="3.40.309.10">
    <property type="entry name" value="Aldehyde Dehydrogenase, Chain A, domain 2"/>
    <property type="match status" value="1"/>
</dbReference>
<sequence>MSSGTVYKNYINGKWVESKSGKTFENLNPADKTDLIGVFQKSNAEDVKAAIDAAAEAYKKWRLVPAPKRGEILYRVAARLTANKEQYARDMTREMGKILIETRGDVQEAIDMTYYMAGEGRRLFGMTTPSELPNKFNMTIRQPVGVCAFITPWNFPMAIPSWKMMPALICGNTIVIKPATDTPMSVVNLMQACDAEGVPPGVVNMVTGSGGALGDALIGDDRVKIVSFTGSTEIGRKVSEACAPKFKHVCLEMGGKNVQIVMDDANLDLAVEGALWGAFGTTGQRCTATSRLIIHKDVAQKMTAMLVDRAKALKVGNGLDESVNMGPCVNESQMNTVLGYMEIGKKDGAKLLCGGGRLTGGNYDKGYFLQPTIFGEVTTKMRIWKEEIFGPVLSIGTFSSFDEAIAMANDTAYGLSASLYTRDVNKAYAAMRDVYTGIFYVNAPTIGAETHLPFGGTKETGNGHREAATAALDVFSEWKSIYVDFSGTIQRAQIDNAD</sequence>
<name>A0A855XAN5_9BACT</name>
<keyword evidence="4" id="KW-0520">NAD</keyword>
<evidence type="ECO:0000313" key="10">
    <source>
        <dbReference type="Proteomes" id="UP000250918"/>
    </source>
</evidence>
<evidence type="ECO:0000256" key="6">
    <source>
        <dbReference type="PROSITE-ProRule" id="PRU10007"/>
    </source>
</evidence>
<evidence type="ECO:0000256" key="4">
    <source>
        <dbReference type="ARBA" id="ARBA00023027"/>
    </source>
</evidence>
<gene>
    <name evidence="9" type="ORF">C3F09_01615</name>
</gene>
<protein>
    <recommendedName>
        <fullName evidence="5">aldehyde dehydrogenase (NAD(+))</fullName>
        <ecNumber evidence="5">1.2.1.3</ecNumber>
    </recommendedName>
</protein>
<dbReference type="EMBL" id="PQAP01000007">
    <property type="protein sequence ID" value="PWB75836.1"/>
    <property type="molecule type" value="Genomic_DNA"/>
</dbReference>
<evidence type="ECO:0000256" key="5">
    <source>
        <dbReference type="ARBA" id="ARBA00024226"/>
    </source>
</evidence>
<dbReference type="PROSITE" id="PS00070">
    <property type="entry name" value="ALDEHYDE_DEHYDR_CYS"/>
    <property type="match status" value="1"/>
</dbReference>
<dbReference type="InterPro" id="IPR016162">
    <property type="entry name" value="Ald_DH_N"/>
</dbReference>
<dbReference type="CDD" id="cd07131">
    <property type="entry name" value="ALDH_AldH-CAJ73105"/>
    <property type="match status" value="1"/>
</dbReference>
<comment type="similarity">
    <text evidence="1 7">Belongs to the aldehyde dehydrogenase family.</text>
</comment>
<dbReference type="FunFam" id="3.40.309.10:FF:000012">
    <property type="entry name" value="Betaine aldehyde dehydrogenase"/>
    <property type="match status" value="1"/>
</dbReference>
<dbReference type="FunFam" id="3.40.605.10:FF:000007">
    <property type="entry name" value="NAD/NADP-dependent betaine aldehyde dehydrogenase"/>
    <property type="match status" value="1"/>
</dbReference>
<proteinExistence type="inferred from homology"/>
<dbReference type="GO" id="GO:0004029">
    <property type="term" value="F:aldehyde dehydrogenase (NAD+) activity"/>
    <property type="evidence" value="ECO:0007669"/>
    <property type="project" value="UniProtKB-EC"/>
</dbReference>
<evidence type="ECO:0000256" key="7">
    <source>
        <dbReference type="RuleBase" id="RU003345"/>
    </source>
</evidence>
<evidence type="ECO:0000256" key="3">
    <source>
        <dbReference type="ARBA" id="ARBA00023002"/>
    </source>
</evidence>
<organism evidence="9 10">
    <name type="scientific">candidate division GN15 bacterium</name>
    <dbReference type="NCBI Taxonomy" id="2072418"/>
    <lineage>
        <taxon>Bacteria</taxon>
        <taxon>candidate division GN15</taxon>
    </lineage>
</organism>
<dbReference type="AlphaFoldDB" id="A0A855XAN5"/>
<evidence type="ECO:0000313" key="9">
    <source>
        <dbReference type="EMBL" id="PWB75836.1"/>
    </source>
</evidence>
<evidence type="ECO:0000259" key="8">
    <source>
        <dbReference type="Pfam" id="PF00171"/>
    </source>
</evidence>
<keyword evidence="3 7" id="KW-0560">Oxidoreductase</keyword>